<dbReference type="PROSITE" id="PS51186">
    <property type="entry name" value="GNAT"/>
    <property type="match status" value="1"/>
</dbReference>
<gene>
    <name evidence="2" type="ORF">EDC14_104524</name>
</gene>
<organism evidence="2 3">
    <name type="scientific">Hydrogenispora ethanolica</name>
    <dbReference type="NCBI Taxonomy" id="1082276"/>
    <lineage>
        <taxon>Bacteria</taxon>
        <taxon>Bacillati</taxon>
        <taxon>Bacillota</taxon>
        <taxon>Hydrogenispora</taxon>
    </lineage>
</organism>
<accession>A0A4R1QYI6</accession>
<dbReference type="InterPro" id="IPR000182">
    <property type="entry name" value="GNAT_dom"/>
</dbReference>
<dbReference type="GO" id="GO:0016747">
    <property type="term" value="F:acyltransferase activity, transferring groups other than amino-acyl groups"/>
    <property type="evidence" value="ECO:0007669"/>
    <property type="project" value="InterPro"/>
</dbReference>
<sequence length="176" mass="19883">MTIHFRKLRQEEFPAVYDLMKLSFPAAELRSCEEALALLNIPDYQVLVVEKGTILQAFLAEWALPDFHYIEHFAVNPAARGAGLGTRIMQEYLDQANLPVVIEVEAAATVNAKRRIAFYQRLGFVLSDLEYVQPPLRKMAPGILLRLMHYPGGMSQEALLEAKQSIFRAVYSRSTG</sequence>
<dbReference type="InterPro" id="IPR016181">
    <property type="entry name" value="Acyl_CoA_acyltransferase"/>
</dbReference>
<keyword evidence="3" id="KW-1185">Reference proteome</keyword>
<dbReference type="Pfam" id="PF00583">
    <property type="entry name" value="Acetyltransf_1"/>
    <property type="match status" value="1"/>
</dbReference>
<dbReference type="AlphaFoldDB" id="A0A4R1QYI6"/>
<keyword evidence="2" id="KW-0808">Transferase</keyword>
<dbReference type="Gene3D" id="3.40.630.30">
    <property type="match status" value="1"/>
</dbReference>
<evidence type="ECO:0000313" key="2">
    <source>
        <dbReference type="EMBL" id="TCL57720.1"/>
    </source>
</evidence>
<dbReference type="CDD" id="cd04301">
    <property type="entry name" value="NAT_SF"/>
    <property type="match status" value="1"/>
</dbReference>
<name>A0A4R1QYI6_HYDET</name>
<evidence type="ECO:0000313" key="3">
    <source>
        <dbReference type="Proteomes" id="UP000295008"/>
    </source>
</evidence>
<dbReference type="EMBL" id="SLUN01000045">
    <property type="protein sequence ID" value="TCL57720.1"/>
    <property type="molecule type" value="Genomic_DNA"/>
</dbReference>
<dbReference type="Proteomes" id="UP000295008">
    <property type="component" value="Unassembled WGS sequence"/>
</dbReference>
<proteinExistence type="predicted"/>
<feature type="domain" description="N-acetyltransferase" evidence="1">
    <location>
        <begin position="3"/>
        <end position="141"/>
    </location>
</feature>
<dbReference type="RefSeq" id="WP_165908269.1">
    <property type="nucleotide sequence ID" value="NZ_SLUN01000045.1"/>
</dbReference>
<protein>
    <submittedName>
        <fullName evidence="2">N-acetylglutamate synthase-like GNAT family acetyltransferase</fullName>
    </submittedName>
</protein>
<reference evidence="2 3" key="1">
    <citation type="submission" date="2019-03" db="EMBL/GenBank/DDBJ databases">
        <title>Genomic Encyclopedia of Type Strains, Phase IV (KMG-IV): sequencing the most valuable type-strain genomes for metagenomic binning, comparative biology and taxonomic classification.</title>
        <authorList>
            <person name="Goeker M."/>
        </authorList>
    </citation>
    <scope>NUCLEOTIDE SEQUENCE [LARGE SCALE GENOMIC DNA]</scope>
    <source>
        <strain evidence="2 3">LX-B</strain>
    </source>
</reference>
<comment type="caution">
    <text evidence="2">The sequence shown here is derived from an EMBL/GenBank/DDBJ whole genome shotgun (WGS) entry which is preliminary data.</text>
</comment>
<evidence type="ECO:0000259" key="1">
    <source>
        <dbReference type="PROSITE" id="PS51186"/>
    </source>
</evidence>
<dbReference type="SUPFAM" id="SSF55729">
    <property type="entry name" value="Acyl-CoA N-acyltransferases (Nat)"/>
    <property type="match status" value="1"/>
</dbReference>